<dbReference type="PROSITE" id="PS50096">
    <property type="entry name" value="IQ"/>
    <property type="match status" value="2"/>
</dbReference>
<dbReference type="InterPro" id="IPR027417">
    <property type="entry name" value="P-loop_NTPase"/>
</dbReference>
<dbReference type="Gene3D" id="2.20.70.10">
    <property type="match status" value="1"/>
</dbReference>
<dbReference type="SMART" id="SM00456">
    <property type="entry name" value="WW"/>
    <property type="match status" value="3"/>
</dbReference>
<dbReference type="Gene3D" id="3.30.1470.10">
    <property type="entry name" value="Photosystem I PsaD, reaction center subunit II"/>
    <property type="match status" value="1"/>
</dbReference>
<reference evidence="3 4" key="1">
    <citation type="submission" date="2018-07" db="EMBL/GenBank/DDBJ databases">
        <title>The complete nuclear genome of the prasinophyte Chloropicon primus (CCMP1205).</title>
        <authorList>
            <person name="Pombert J.-F."/>
            <person name="Otis C."/>
            <person name="Turmel M."/>
            <person name="Lemieux C."/>
        </authorList>
    </citation>
    <scope>NUCLEOTIDE SEQUENCE [LARGE SCALE GENOMIC DNA]</scope>
    <source>
        <strain evidence="3 4">CCMP1205</strain>
    </source>
</reference>
<accession>A0A5B8N0V4</accession>
<dbReference type="InterPro" id="IPR000048">
    <property type="entry name" value="IQ_motif_EF-hand-BS"/>
</dbReference>
<dbReference type="CDD" id="cd00201">
    <property type="entry name" value="WW"/>
    <property type="match status" value="1"/>
</dbReference>
<dbReference type="SUPFAM" id="SSF51045">
    <property type="entry name" value="WW domain"/>
    <property type="match status" value="1"/>
</dbReference>
<evidence type="ECO:0000256" key="1">
    <source>
        <dbReference type="SAM" id="MobiDB-lite"/>
    </source>
</evidence>
<feature type="region of interest" description="Disordered" evidence="1">
    <location>
        <begin position="369"/>
        <end position="394"/>
    </location>
</feature>
<evidence type="ECO:0000313" key="4">
    <source>
        <dbReference type="Proteomes" id="UP000316726"/>
    </source>
</evidence>
<dbReference type="EMBL" id="CP031050">
    <property type="protein sequence ID" value="QDZ25450.1"/>
    <property type="molecule type" value="Genomic_DNA"/>
</dbReference>
<organism evidence="3 4">
    <name type="scientific">Chloropicon primus</name>
    <dbReference type="NCBI Taxonomy" id="1764295"/>
    <lineage>
        <taxon>Eukaryota</taxon>
        <taxon>Viridiplantae</taxon>
        <taxon>Chlorophyta</taxon>
        <taxon>Chloropicophyceae</taxon>
        <taxon>Chloropicales</taxon>
        <taxon>Chloropicaceae</taxon>
        <taxon>Chloropicon</taxon>
    </lineage>
</organism>
<evidence type="ECO:0000313" key="3">
    <source>
        <dbReference type="EMBL" id="QDZ25450.1"/>
    </source>
</evidence>
<dbReference type="PROSITE" id="PS50020">
    <property type="entry name" value="WW_DOMAIN_2"/>
    <property type="match status" value="2"/>
</dbReference>
<feature type="region of interest" description="Disordered" evidence="1">
    <location>
        <begin position="442"/>
        <end position="495"/>
    </location>
</feature>
<feature type="domain" description="WW" evidence="2">
    <location>
        <begin position="235"/>
        <end position="269"/>
    </location>
</feature>
<protein>
    <recommendedName>
        <fullName evidence="2">WW domain-containing protein</fullName>
    </recommendedName>
</protein>
<evidence type="ECO:0000259" key="2">
    <source>
        <dbReference type="PROSITE" id="PS50020"/>
    </source>
</evidence>
<dbReference type="CDD" id="cd23767">
    <property type="entry name" value="IQCD"/>
    <property type="match status" value="1"/>
</dbReference>
<gene>
    <name evidence="3" type="ORF">A3770_17p79680</name>
</gene>
<feature type="region of interest" description="Disordered" evidence="1">
    <location>
        <begin position="1"/>
        <end position="43"/>
    </location>
</feature>
<proteinExistence type="predicted"/>
<dbReference type="InterPro" id="IPR036020">
    <property type="entry name" value="WW_dom_sf"/>
</dbReference>
<feature type="compositionally biased region" description="Basic residues" evidence="1">
    <location>
        <begin position="445"/>
        <end position="460"/>
    </location>
</feature>
<dbReference type="Proteomes" id="UP000316726">
    <property type="component" value="Chromosome 17"/>
</dbReference>
<dbReference type="AlphaFoldDB" id="A0A5B8N0V4"/>
<name>A0A5B8N0V4_9CHLO</name>
<sequence length="495" mass="56388">MPPSTEIVPVDSAPREEQASTSVADELTGTPTHLKPTANLPKGSEVSEVATRLGIDPVYDTDLLYIAEEFLLTPLPLGWTEYSNDDGRIYYFNEKSRATQWDHPLEDYYKGIVFMRKIGYNVLERKMQEHPPTPAEVREMAKYYGVNLYEEWSIIPFVKLTVNAPLPPEWEEYEEEDGSNCYVHVKTGNKSTKHPLDAYFLEVIRQKRSEVNQGASDGGKKLKIDFAKYSSFNDETIPEPWIEFYDKTLGKKFYFNFVANERTYHHPSFIMRSDVMQDASVLIQACARSWLARKRREDQKMSDSARVIQRSWNRRKERKEGRKLLEIMKYRDNTPQIVLIQRSFKKHLVEKRETEKKEADAAVKIQSHWRGKQARSSVPATLNRKKAGKLPDISMELGKSARSETLGKIEDSIQKMNAFALPPEPLLEPSLLQAESSNSTILSVKKLKPKPAKKRRKRRSTMVGGGRRASVAGGSSARRASIAGGRRGSVAGSKK</sequence>
<dbReference type="InterPro" id="IPR053233">
    <property type="entry name" value="ABRA-related"/>
</dbReference>
<dbReference type="Gene3D" id="1.20.5.190">
    <property type="match status" value="2"/>
</dbReference>
<dbReference type="SUPFAM" id="SSF52540">
    <property type="entry name" value="P-loop containing nucleoside triphosphate hydrolases"/>
    <property type="match status" value="1"/>
</dbReference>
<dbReference type="SMART" id="SM00015">
    <property type="entry name" value="IQ"/>
    <property type="match status" value="3"/>
</dbReference>
<dbReference type="Pfam" id="PF00397">
    <property type="entry name" value="WW"/>
    <property type="match status" value="1"/>
</dbReference>
<dbReference type="PANTHER" id="PTHR21715">
    <property type="entry name" value="RH04127P"/>
    <property type="match status" value="1"/>
</dbReference>
<dbReference type="OrthoDB" id="6344460at2759"/>
<dbReference type="PANTHER" id="PTHR21715:SF0">
    <property type="entry name" value="RH04127P"/>
    <property type="match status" value="1"/>
</dbReference>
<feature type="domain" description="WW" evidence="2">
    <location>
        <begin position="73"/>
        <end position="106"/>
    </location>
</feature>
<dbReference type="PROSITE" id="PS01159">
    <property type="entry name" value="WW_DOMAIN_1"/>
    <property type="match status" value="1"/>
</dbReference>
<dbReference type="Pfam" id="PF00612">
    <property type="entry name" value="IQ"/>
    <property type="match status" value="2"/>
</dbReference>
<dbReference type="InterPro" id="IPR001202">
    <property type="entry name" value="WW_dom"/>
</dbReference>
<keyword evidence="4" id="KW-1185">Reference proteome</keyword>
<feature type="compositionally biased region" description="Low complexity" evidence="1">
    <location>
        <begin position="468"/>
        <end position="495"/>
    </location>
</feature>